<proteinExistence type="predicted"/>
<protein>
    <recommendedName>
        <fullName evidence="1">DUF4326 domain-containing protein</fullName>
    </recommendedName>
</protein>
<name>A0A1A6BHU8_MYCGO</name>
<dbReference type="Proteomes" id="UP000093757">
    <property type="component" value="Unassembled WGS sequence"/>
</dbReference>
<dbReference type="AlphaFoldDB" id="A0A1A6BHU8"/>
<organism evidence="2 3">
    <name type="scientific">Mycobacterium gordonae</name>
    <dbReference type="NCBI Taxonomy" id="1778"/>
    <lineage>
        <taxon>Bacteria</taxon>
        <taxon>Bacillati</taxon>
        <taxon>Actinomycetota</taxon>
        <taxon>Actinomycetes</taxon>
        <taxon>Mycobacteriales</taxon>
        <taxon>Mycobacteriaceae</taxon>
        <taxon>Mycobacterium</taxon>
    </lineage>
</organism>
<dbReference type="Pfam" id="PF14216">
    <property type="entry name" value="DUF4326"/>
    <property type="match status" value="1"/>
</dbReference>
<dbReference type="InterPro" id="IPR025475">
    <property type="entry name" value="DUF4326"/>
</dbReference>
<evidence type="ECO:0000259" key="1">
    <source>
        <dbReference type="Pfam" id="PF14216"/>
    </source>
</evidence>
<dbReference type="EMBL" id="MAEM01000243">
    <property type="protein sequence ID" value="OBS01876.1"/>
    <property type="molecule type" value="Genomic_DNA"/>
</dbReference>
<evidence type="ECO:0000313" key="2">
    <source>
        <dbReference type="EMBL" id="OBS01876.1"/>
    </source>
</evidence>
<evidence type="ECO:0000313" key="3">
    <source>
        <dbReference type="Proteomes" id="UP000093757"/>
    </source>
</evidence>
<sequence>MPERIQLRRTRGWRKPEGAIVVARPSRWGNPWVVHDIEHKRCDPDLINCPIWIADSPQDAVTKYRHCLLYPIIHQPRVPDIDDIRAELGGRDLCCWCPLDQPCHADVLLELANA</sequence>
<reference evidence="2 3" key="1">
    <citation type="submission" date="2016-06" db="EMBL/GenBank/DDBJ databases">
        <authorList>
            <person name="Kjaerup R.B."/>
            <person name="Dalgaard T.S."/>
            <person name="Juul-Madsen H.R."/>
        </authorList>
    </citation>
    <scope>NUCLEOTIDE SEQUENCE [LARGE SCALE GENOMIC DNA]</scope>
    <source>
        <strain evidence="2 3">1245752.6</strain>
    </source>
</reference>
<comment type="caution">
    <text evidence="2">The sequence shown here is derived from an EMBL/GenBank/DDBJ whole genome shotgun (WGS) entry which is preliminary data.</text>
</comment>
<dbReference type="OrthoDB" id="3483205at2"/>
<feature type="domain" description="DUF4326" evidence="1">
    <location>
        <begin position="9"/>
        <end position="110"/>
    </location>
</feature>
<dbReference type="RefSeq" id="WP_065133885.1">
    <property type="nucleotide sequence ID" value="NZ_MAEM01000243.1"/>
</dbReference>
<accession>A0A1A6BHU8</accession>
<gene>
    <name evidence="2" type="ORF">A9W98_17995</name>
</gene>